<name>A0A0F9T201_9ZZZZ</name>
<evidence type="ECO:0000313" key="1">
    <source>
        <dbReference type="EMBL" id="KKN75350.1"/>
    </source>
</evidence>
<organism evidence="1">
    <name type="scientific">marine sediment metagenome</name>
    <dbReference type="NCBI Taxonomy" id="412755"/>
    <lineage>
        <taxon>unclassified sequences</taxon>
        <taxon>metagenomes</taxon>
        <taxon>ecological metagenomes</taxon>
    </lineage>
</organism>
<dbReference type="AlphaFoldDB" id="A0A0F9T201"/>
<gene>
    <name evidence="1" type="ORF">LCGC14_0382020</name>
</gene>
<comment type="caution">
    <text evidence="1">The sequence shown here is derived from an EMBL/GenBank/DDBJ whole genome shotgun (WGS) entry which is preliminary data.</text>
</comment>
<protein>
    <submittedName>
        <fullName evidence="1">Uncharacterized protein</fullName>
    </submittedName>
</protein>
<sequence>MSYEVMKAGDSRYEEDQVYAIASSLHEAKRSAKVLIKDGWDAYIVDSDTPDEWEWQDDHWEQVR</sequence>
<dbReference type="EMBL" id="LAZR01000312">
    <property type="protein sequence ID" value="KKN75350.1"/>
    <property type="molecule type" value="Genomic_DNA"/>
</dbReference>
<proteinExistence type="predicted"/>
<reference evidence="1" key="1">
    <citation type="journal article" date="2015" name="Nature">
        <title>Complex archaea that bridge the gap between prokaryotes and eukaryotes.</title>
        <authorList>
            <person name="Spang A."/>
            <person name="Saw J.H."/>
            <person name="Jorgensen S.L."/>
            <person name="Zaremba-Niedzwiedzka K."/>
            <person name="Martijn J."/>
            <person name="Lind A.E."/>
            <person name="van Eijk R."/>
            <person name="Schleper C."/>
            <person name="Guy L."/>
            <person name="Ettema T.J."/>
        </authorList>
    </citation>
    <scope>NUCLEOTIDE SEQUENCE</scope>
</reference>
<accession>A0A0F9T201</accession>